<keyword evidence="3" id="KW-0378">Hydrolase</keyword>
<organism evidence="9 10">
    <name type="scientific">Thraustotheca clavata</name>
    <dbReference type="NCBI Taxonomy" id="74557"/>
    <lineage>
        <taxon>Eukaryota</taxon>
        <taxon>Sar</taxon>
        <taxon>Stramenopiles</taxon>
        <taxon>Oomycota</taxon>
        <taxon>Saprolegniomycetes</taxon>
        <taxon>Saprolegniales</taxon>
        <taxon>Achlyaceae</taxon>
        <taxon>Thraustotheca</taxon>
    </lineage>
</organism>
<dbReference type="STRING" id="74557.A0A1V9ZIY9"/>
<feature type="region of interest" description="Disordered" evidence="7">
    <location>
        <begin position="146"/>
        <end position="167"/>
    </location>
</feature>
<dbReference type="InterPro" id="IPR022683">
    <property type="entry name" value="Calpain_III"/>
</dbReference>
<evidence type="ECO:0000256" key="3">
    <source>
        <dbReference type="ARBA" id="ARBA00022801"/>
    </source>
</evidence>
<dbReference type="InterPro" id="IPR022682">
    <property type="entry name" value="Calpain_domain_III"/>
</dbReference>
<dbReference type="InterPro" id="IPR001300">
    <property type="entry name" value="Peptidase_C2_calpain_cat"/>
</dbReference>
<accession>A0A1V9ZIY9</accession>
<dbReference type="InterPro" id="IPR038765">
    <property type="entry name" value="Papain-like_cys_pep_sf"/>
</dbReference>
<feature type="domain" description="Calpain catalytic" evidence="8">
    <location>
        <begin position="531"/>
        <end position="795"/>
    </location>
</feature>
<dbReference type="OrthoDB" id="424753at2759"/>
<dbReference type="SUPFAM" id="SSF49758">
    <property type="entry name" value="Calpain large subunit, middle domain (domain III)"/>
    <property type="match status" value="1"/>
</dbReference>
<keyword evidence="10" id="KW-1185">Reference proteome</keyword>
<dbReference type="Proteomes" id="UP000243217">
    <property type="component" value="Unassembled WGS sequence"/>
</dbReference>
<dbReference type="SUPFAM" id="SSF54001">
    <property type="entry name" value="Cysteine proteinases"/>
    <property type="match status" value="2"/>
</dbReference>
<evidence type="ECO:0000256" key="7">
    <source>
        <dbReference type="SAM" id="MobiDB-lite"/>
    </source>
</evidence>
<dbReference type="Pfam" id="PF12773">
    <property type="entry name" value="DZR"/>
    <property type="match status" value="1"/>
</dbReference>
<evidence type="ECO:0000259" key="8">
    <source>
        <dbReference type="PROSITE" id="PS50203"/>
    </source>
</evidence>
<dbReference type="InterPro" id="IPR025874">
    <property type="entry name" value="DZR"/>
</dbReference>
<feature type="compositionally biased region" description="Pro residues" evidence="7">
    <location>
        <begin position="110"/>
        <end position="124"/>
    </location>
</feature>
<keyword evidence="2" id="KW-0645">Protease</keyword>
<reference evidence="9 10" key="1">
    <citation type="journal article" date="2014" name="Genome Biol. Evol.">
        <title>The secreted proteins of Achlya hypogyna and Thraustotheca clavata identify the ancestral oomycete secretome and reveal gene acquisitions by horizontal gene transfer.</title>
        <authorList>
            <person name="Misner I."/>
            <person name="Blouin N."/>
            <person name="Leonard G."/>
            <person name="Richards T.A."/>
            <person name="Lane C.E."/>
        </authorList>
    </citation>
    <scope>NUCLEOTIDE SEQUENCE [LARGE SCALE GENOMIC DNA]</scope>
    <source>
        <strain evidence="9 10">ATCC 34112</strain>
    </source>
</reference>
<sequence>MFCEECGSRYDDPSARFCAECGAPREIIEPVPAPLRAAGAVPSLRNVAPTVVMPSSTAPPKCVQCGTPFVDALEMFCGECGFRRQATAPAPVATPVATSAIDDDDDLFGGPPPNANSFTGPPPATNSYASPNASFTGLPPNAAAYASPNTSFTGPPPNANSFSSPNNSFSGPPPIASYYASSPNASFIGAPGSGNNTLPPPEEAPKPAFTTSFPGASLAAAQLAGLTLKSSQVEPAMLDTHGTGDGISFQTITKTRDMDSLGLRQVISAAMDQNRMSPEQVTSNYNSTRVNANITVHHNMQAVSEEEQWYSSRSATDGPQWLELLRQHRQNKTQFTDPQFPPTVASLYRDPNKPNTIPGTTPLDSIVWKWKRISDFFSTNAYVEVTMLDDDKKLISAIALKSSAEAESMIATIRETRDSSLDSRFLLKAQEAVELAMTHKKREHMLLLTTSLIQSMSEYLDGVQKYELLWQRSLLDQNKPLVYQGVGSPMGYRIEGMGISKVSVLVPVQFQAQHVCLFDRQNRDVAECKAGRLADNYLFGALSMLTTSPTLVSQLFPVLTPDLVDLTQRDPNEHPAFASEQQYNDEGVYCVRFWRNHKSYLVIVDDYIPCSQYGKPVFASFTGSSSRFEIWSMLVEKAYAKLHGGYDAILGGQDVYCLQDLWGGIPTTLSMTQLPNAEAAYSYLTQVMHEGNLLGFCNDQTETPLPMGFKVGHTYGILRLLELQVDGAKHYIVQLRNTWGDTDKDVIPQRLPWSKGSNEWKRCTLRQKQDAGYTLNPDFTVWLTLDACLATFSTLLESKNLYQFPNAAHVEPAPFVGPPLSIHIVSGEWKGESAGGREAVHLNPQYQLLVPAPTTLSLHLEQPSRRLHMNMEYPCYVAPIVSSHATPAARKLDLGRDIVATGTFISNRSCFLDIPTQLPADTYVVVPATYSPFETTFQLTIFTTTPVALLPISDHDIPHCVVCQKPLTGTYRSFTAKDGTHVDHVCKDTCSELYRQQHTPVCVDCGQRIEVVPGRFSGRMFSLPDGTTCHAECIDAYRVRTAESCGFCHMAIIPIPGRFDGKYFQLDSGMKIHAECMSDYQMSTAKRCKHCGQAIVKNATFDGRFYQIAGSEDQVHFECWDAYQASAAPRCRHCHEPIIQIPGRFDGRFYELNDGSGRVHFECWDAFRG</sequence>
<feature type="active site" evidence="5">
    <location>
        <position position="713"/>
    </location>
</feature>
<dbReference type="SMART" id="SM00230">
    <property type="entry name" value="CysPc"/>
    <property type="match status" value="1"/>
</dbReference>
<comment type="caution">
    <text evidence="9">The sequence shown here is derived from an EMBL/GenBank/DDBJ whole genome shotgun (WGS) entry which is preliminary data.</text>
</comment>
<dbReference type="AlphaFoldDB" id="A0A1V9ZIY9"/>
<comment type="similarity">
    <text evidence="1">Belongs to the peptidase C2 family.</text>
</comment>
<dbReference type="EMBL" id="JNBS01001877">
    <property type="protein sequence ID" value="OQR97947.1"/>
    <property type="molecule type" value="Genomic_DNA"/>
</dbReference>
<dbReference type="GO" id="GO:0006508">
    <property type="term" value="P:proteolysis"/>
    <property type="evidence" value="ECO:0007669"/>
    <property type="project" value="UniProtKB-KW"/>
</dbReference>
<dbReference type="GO" id="GO:0004198">
    <property type="term" value="F:calcium-dependent cysteine-type endopeptidase activity"/>
    <property type="evidence" value="ECO:0007669"/>
    <property type="project" value="InterPro"/>
</dbReference>
<dbReference type="Gene3D" id="3.90.70.10">
    <property type="entry name" value="Cysteine proteinases"/>
    <property type="match status" value="1"/>
</dbReference>
<dbReference type="InterPro" id="IPR022684">
    <property type="entry name" value="Calpain_cysteine_protease"/>
</dbReference>
<dbReference type="Gene3D" id="2.60.120.380">
    <property type="match status" value="1"/>
</dbReference>
<dbReference type="PANTHER" id="PTHR10183:SF379">
    <property type="entry name" value="CALPAIN-5"/>
    <property type="match status" value="1"/>
</dbReference>
<dbReference type="SMART" id="SM00720">
    <property type="entry name" value="calpain_III"/>
    <property type="match status" value="1"/>
</dbReference>
<evidence type="ECO:0000313" key="10">
    <source>
        <dbReference type="Proteomes" id="UP000243217"/>
    </source>
</evidence>
<evidence type="ECO:0000256" key="5">
    <source>
        <dbReference type="PIRSR" id="PIRSR622684-1"/>
    </source>
</evidence>
<dbReference type="PANTHER" id="PTHR10183">
    <property type="entry name" value="CALPAIN"/>
    <property type="match status" value="1"/>
</dbReference>
<dbReference type="PROSITE" id="PS50203">
    <property type="entry name" value="CALPAIN_CAT"/>
    <property type="match status" value="1"/>
</dbReference>
<evidence type="ECO:0000256" key="2">
    <source>
        <dbReference type="ARBA" id="ARBA00022670"/>
    </source>
</evidence>
<evidence type="ECO:0000256" key="6">
    <source>
        <dbReference type="PROSITE-ProRule" id="PRU00239"/>
    </source>
</evidence>
<keyword evidence="4" id="KW-0788">Thiol protease</keyword>
<name>A0A1V9ZIY9_9STRA</name>
<dbReference type="Pfam" id="PF00648">
    <property type="entry name" value="Peptidase_C2"/>
    <property type="match status" value="1"/>
</dbReference>
<gene>
    <name evidence="9" type="ORF">THRCLA_06824</name>
</gene>
<dbReference type="InterPro" id="IPR036213">
    <property type="entry name" value="Calpain_III_sf"/>
</dbReference>
<evidence type="ECO:0000256" key="1">
    <source>
        <dbReference type="ARBA" id="ARBA00007623"/>
    </source>
</evidence>
<evidence type="ECO:0000313" key="9">
    <source>
        <dbReference type="EMBL" id="OQR97947.1"/>
    </source>
</evidence>
<proteinExistence type="inferred from homology"/>
<comment type="caution">
    <text evidence="6">Lacks conserved residue(s) required for the propagation of feature annotation.</text>
</comment>
<feature type="region of interest" description="Disordered" evidence="7">
    <location>
        <begin position="100"/>
        <end position="133"/>
    </location>
</feature>
<protein>
    <submittedName>
        <fullName evidence="9">Calpain</fullName>
    </submittedName>
</protein>
<evidence type="ECO:0000256" key="4">
    <source>
        <dbReference type="ARBA" id="ARBA00022807"/>
    </source>
</evidence>
<dbReference type="Pfam" id="PF01067">
    <property type="entry name" value="Calpain_III"/>
    <property type="match status" value="1"/>
</dbReference>
<feature type="active site" evidence="5">
    <location>
        <position position="737"/>
    </location>
</feature>